<name>A0AAX2J0A1_KINKI</name>
<reference evidence="1 2" key="1">
    <citation type="submission" date="2018-06" db="EMBL/GenBank/DDBJ databases">
        <authorList>
            <consortium name="Pathogen Informatics"/>
            <person name="Doyle S."/>
        </authorList>
    </citation>
    <scope>NUCLEOTIDE SEQUENCE [LARGE SCALE GENOMIC DNA]</scope>
    <source>
        <strain evidence="1 2">NCTC10529</strain>
    </source>
</reference>
<dbReference type="SUPFAM" id="SSF141571">
    <property type="entry name" value="Pentapeptide repeat-like"/>
    <property type="match status" value="1"/>
</dbReference>
<evidence type="ECO:0000313" key="1">
    <source>
        <dbReference type="EMBL" id="SQH24006.1"/>
    </source>
</evidence>
<dbReference type="AlphaFoldDB" id="A0AAX2J0A1"/>
<dbReference type="Proteomes" id="UP000248598">
    <property type="component" value="Chromosome 1"/>
</dbReference>
<organism evidence="1 2">
    <name type="scientific">Kingella kingae</name>
    <dbReference type="NCBI Taxonomy" id="504"/>
    <lineage>
        <taxon>Bacteria</taxon>
        <taxon>Pseudomonadati</taxon>
        <taxon>Pseudomonadota</taxon>
        <taxon>Betaproteobacteria</taxon>
        <taxon>Neisseriales</taxon>
        <taxon>Neisseriaceae</taxon>
        <taxon>Kingella</taxon>
    </lineage>
</organism>
<sequence length="178" mass="20392">MNCAGCLKYCCRFTKPRISLKYSTRPYKLVGMMILDKIEKLLSDINKSLHQNDERDFATLISDKSSVISNFNFHRYEIFHQKVVNIKFYSSSFRGTFMEQNVFINCEFLNCAFVTTIINNTQFKIANLSTACSGLYLATQVQAAFVESHPNPQIFTAKSNTQINQKSSLQLLSHKKTS</sequence>
<evidence type="ECO:0008006" key="3">
    <source>
        <dbReference type="Google" id="ProtNLM"/>
    </source>
</evidence>
<gene>
    <name evidence="1" type="ORF">NCTC10529_00150</name>
</gene>
<dbReference type="EMBL" id="LS483426">
    <property type="protein sequence ID" value="SQH24006.1"/>
    <property type="molecule type" value="Genomic_DNA"/>
</dbReference>
<proteinExistence type="predicted"/>
<accession>A0AAX2J0A1</accession>
<evidence type="ECO:0000313" key="2">
    <source>
        <dbReference type="Proteomes" id="UP000248598"/>
    </source>
</evidence>
<protein>
    <recommendedName>
        <fullName evidence="3">Pentapeptide repeats (8 copies)</fullName>
    </recommendedName>
</protein>